<evidence type="ECO:0000256" key="1">
    <source>
        <dbReference type="ARBA" id="ARBA00022490"/>
    </source>
</evidence>
<sequence>MFPKRAGLIVWVNDTRLAKNLERFGNLLYISKRLRYAVLYVNESEVKNKITNIEKLHYVRRVERSLRTELMTDFTKVT</sequence>
<comment type="caution">
    <text evidence="2">The sequence shown here is derived from an EMBL/GenBank/DDBJ whole genome shotgun (WGS) entry which is preliminary data.</text>
</comment>
<keyword evidence="3" id="KW-1185">Reference proteome</keyword>
<accession>A0A1D2YT77</accession>
<dbReference type="RefSeq" id="WP_069657234.1">
    <property type="nucleotide sequence ID" value="NZ_MIJF01000046.1"/>
</dbReference>
<dbReference type="Proteomes" id="UP000243739">
    <property type="component" value="Unassembled WGS sequence"/>
</dbReference>
<dbReference type="AlphaFoldDB" id="A0A1D2YT77"/>
<proteinExistence type="predicted"/>
<gene>
    <name evidence="2" type="ORF">BHF71_02935</name>
</gene>
<reference evidence="2 3" key="1">
    <citation type="submission" date="2016-09" db="EMBL/GenBank/DDBJ databases">
        <title>Draft genome sequence for the type strain of Vulcanibacillus modesticaldus BR, a strictly anaerobic, moderately thermophilic, and nitrate-reducing bacterium from deep sea-hydrothermal vents of the Mid-Atlantic Ridge.</title>
        <authorList>
            <person name="Abin C.A."/>
            <person name="Hollibaugh J.T."/>
        </authorList>
    </citation>
    <scope>NUCLEOTIDE SEQUENCE [LARGE SCALE GENOMIC DNA]</scope>
    <source>
        <strain evidence="2 3">BR</strain>
    </source>
</reference>
<name>A0A1D2YT77_9BACI</name>
<organism evidence="2 3">
    <name type="scientific">Vulcanibacillus modesticaldus</name>
    <dbReference type="NCBI Taxonomy" id="337097"/>
    <lineage>
        <taxon>Bacteria</taxon>
        <taxon>Bacillati</taxon>
        <taxon>Bacillota</taxon>
        <taxon>Bacilli</taxon>
        <taxon>Bacillales</taxon>
        <taxon>Bacillaceae</taxon>
        <taxon>Vulcanibacillus</taxon>
    </lineage>
</organism>
<dbReference type="PIRSF" id="PIRSF031653">
    <property type="entry name" value="UCP031653"/>
    <property type="match status" value="1"/>
</dbReference>
<evidence type="ECO:0000313" key="3">
    <source>
        <dbReference type="Proteomes" id="UP000243739"/>
    </source>
</evidence>
<dbReference type="STRING" id="337097.BHF71_02935"/>
<dbReference type="InterPro" id="IPR016979">
    <property type="entry name" value="DUF2129"/>
</dbReference>
<dbReference type="Pfam" id="PF09902">
    <property type="entry name" value="DUF2129"/>
    <property type="match status" value="1"/>
</dbReference>
<protein>
    <submittedName>
        <fullName evidence="2">Uncharacterized protein</fullName>
    </submittedName>
</protein>
<dbReference type="OrthoDB" id="2990788at2"/>
<keyword evidence="1" id="KW-0963">Cytoplasm</keyword>
<evidence type="ECO:0000313" key="2">
    <source>
        <dbReference type="EMBL" id="OEF98898.1"/>
    </source>
</evidence>
<dbReference type="EMBL" id="MIJF01000046">
    <property type="protein sequence ID" value="OEF98898.1"/>
    <property type="molecule type" value="Genomic_DNA"/>
</dbReference>